<gene>
    <name evidence="2" type="ORF">F7O44_03510</name>
</gene>
<dbReference type="Pfam" id="PF13280">
    <property type="entry name" value="WYL"/>
    <property type="match status" value="1"/>
</dbReference>
<accession>A0A7K3LZ98</accession>
<comment type="caution">
    <text evidence="2">The sequence shown here is derived from an EMBL/GenBank/DDBJ whole genome shotgun (WGS) entry which is preliminary data.</text>
</comment>
<proteinExistence type="predicted"/>
<evidence type="ECO:0000313" key="3">
    <source>
        <dbReference type="Proteomes" id="UP000460435"/>
    </source>
</evidence>
<dbReference type="InterPro" id="IPR026881">
    <property type="entry name" value="WYL_dom"/>
</dbReference>
<protein>
    <submittedName>
        <fullName evidence="2">WYL domain-containing protein</fullName>
    </submittedName>
</protein>
<keyword evidence="3" id="KW-1185">Reference proteome</keyword>
<evidence type="ECO:0000259" key="1">
    <source>
        <dbReference type="Pfam" id="PF13280"/>
    </source>
</evidence>
<organism evidence="2 3">
    <name type="scientific">Phytoactinopolyspora mesophila</name>
    <dbReference type="NCBI Taxonomy" id="2650750"/>
    <lineage>
        <taxon>Bacteria</taxon>
        <taxon>Bacillati</taxon>
        <taxon>Actinomycetota</taxon>
        <taxon>Actinomycetes</taxon>
        <taxon>Jiangellales</taxon>
        <taxon>Jiangellaceae</taxon>
        <taxon>Phytoactinopolyspora</taxon>
    </lineage>
</organism>
<sequence length="325" mass="36608">MVTRPPVYVRRFDRVTRALNVLAMHANGLPLNQLAQALDTDPEALREELRVFFAADMPLRYYARISRPTTIRFHDADGDDAPPEHAEYVSAIPHSAMEVGADYVSVGELARIYRAGQDLLAIEPGNTDLEDALDALVATALQGIGTRRSAWLADLAARLGAALREHLHVRITYARAWQPGVREHVIRPYRLTKTRRGWELDAGLDDDHTGTFLLSGIRSAEVLEEAFDRPDDVDQRIARNRRTEPVDIAVPQDSRWVVERFAESVEVINETEDEVRLRAHLLEPIEERLALLHVVAGPSAFVYTPTRHRDVGVGLAKRLLEHHRA</sequence>
<name>A0A7K3LZ98_9ACTN</name>
<dbReference type="AlphaFoldDB" id="A0A7K3LZ98"/>
<feature type="domain" description="WYL" evidence="1">
    <location>
        <begin position="157"/>
        <end position="222"/>
    </location>
</feature>
<dbReference type="Proteomes" id="UP000460435">
    <property type="component" value="Unassembled WGS sequence"/>
</dbReference>
<dbReference type="PROSITE" id="PS52050">
    <property type="entry name" value="WYL"/>
    <property type="match status" value="1"/>
</dbReference>
<evidence type="ECO:0000313" key="2">
    <source>
        <dbReference type="EMBL" id="NDL56137.1"/>
    </source>
</evidence>
<dbReference type="EMBL" id="WLZY01000001">
    <property type="protein sequence ID" value="NDL56137.1"/>
    <property type="molecule type" value="Genomic_DNA"/>
</dbReference>
<reference evidence="2 3" key="1">
    <citation type="submission" date="2019-11" db="EMBL/GenBank/DDBJ databases">
        <authorList>
            <person name="Li X.-J."/>
            <person name="Feng X.-M."/>
        </authorList>
    </citation>
    <scope>NUCLEOTIDE SEQUENCE [LARGE SCALE GENOMIC DNA]</scope>
    <source>
        <strain evidence="2 3">XMNu-373</strain>
    </source>
</reference>